<dbReference type="Proteomes" id="UP001303760">
    <property type="component" value="Unassembled WGS sequence"/>
</dbReference>
<dbReference type="InterPro" id="IPR018466">
    <property type="entry name" value="Kre9/Knh1-like_N"/>
</dbReference>
<gene>
    <name evidence="5" type="ORF">C8A03DRAFT_44172</name>
</gene>
<feature type="chain" id="PRO_5043048579" evidence="3">
    <location>
        <begin position="18"/>
        <end position="259"/>
    </location>
</feature>
<comment type="caution">
    <text evidence="5">The sequence shown here is derived from an EMBL/GenBank/DDBJ whole genome shotgun (WGS) entry which is preliminary data.</text>
</comment>
<feature type="signal peptide" evidence="3">
    <location>
        <begin position="1"/>
        <end position="17"/>
    </location>
</feature>
<protein>
    <submittedName>
        <fullName evidence="5">Ser-Thr-rich glycosyl-phosphatidyl-inositol-anchored membrane family-domain-containing protein</fullName>
    </submittedName>
</protein>
<dbReference type="AlphaFoldDB" id="A0AAN7H6Z5"/>
<evidence type="ECO:0000259" key="4">
    <source>
        <dbReference type="Pfam" id="PF10342"/>
    </source>
</evidence>
<evidence type="ECO:0000313" key="6">
    <source>
        <dbReference type="Proteomes" id="UP001303760"/>
    </source>
</evidence>
<dbReference type="EMBL" id="MU860112">
    <property type="protein sequence ID" value="KAK4238021.1"/>
    <property type="molecule type" value="Genomic_DNA"/>
</dbReference>
<evidence type="ECO:0000256" key="2">
    <source>
        <dbReference type="SAM" id="MobiDB-lite"/>
    </source>
</evidence>
<dbReference type="Pfam" id="PF10342">
    <property type="entry name" value="Kre9_KNH"/>
    <property type="match status" value="1"/>
</dbReference>
<dbReference type="InterPro" id="IPR052982">
    <property type="entry name" value="SRP1/TIP1-like"/>
</dbReference>
<dbReference type="PANTHER" id="PTHR40633:SF1">
    <property type="entry name" value="GPI ANCHORED SERINE-THREONINE RICH PROTEIN (AFU_ORTHOLOGUE AFUA_1G03630)"/>
    <property type="match status" value="1"/>
</dbReference>
<sequence length="259" mass="25696">MLYSVLTALAFAASALAQNPTEGFNPISKPAQGENVPTGSTYEIVWEPSTKHPGPITIGLLGGATPSTLSVVDTIAVGIESTGSYSWQVDETLGDLATYGIMITLDSDTKIFQYGFPFHIVKGSSESSTTVSTSATGSATGKATTSTSASASASETSVTEIKTSTSSSSSAIFSNSTTTSFTVPSSTITSSTIRGNLSTTAGAGPSGPITITTMVTQNPTGVPIAPTSSTTTAVTAGAASLGAGSLALLGGVAMAVLAL</sequence>
<feature type="compositionally biased region" description="Low complexity" evidence="2">
    <location>
        <begin position="127"/>
        <end position="193"/>
    </location>
</feature>
<feature type="region of interest" description="Disordered" evidence="2">
    <location>
        <begin position="127"/>
        <end position="210"/>
    </location>
</feature>
<name>A0AAN7H6Z5_9PEZI</name>
<keyword evidence="6" id="KW-1185">Reference proteome</keyword>
<dbReference type="PANTHER" id="PTHR40633">
    <property type="entry name" value="MATRIX PROTEIN, PUTATIVE (AFU_ORTHOLOGUE AFUA_8G05410)-RELATED"/>
    <property type="match status" value="1"/>
</dbReference>
<evidence type="ECO:0000313" key="5">
    <source>
        <dbReference type="EMBL" id="KAK4238021.1"/>
    </source>
</evidence>
<reference evidence="5" key="1">
    <citation type="journal article" date="2023" name="Mol. Phylogenet. Evol.">
        <title>Genome-scale phylogeny and comparative genomics of the fungal order Sordariales.</title>
        <authorList>
            <person name="Hensen N."/>
            <person name="Bonometti L."/>
            <person name="Westerberg I."/>
            <person name="Brannstrom I.O."/>
            <person name="Guillou S."/>
            <person name="Cros-Aarteil S."/>
            <person name="Calhoun S."/>
            <person name="Haridas S."/>
            <person name="Kuo A."/>
            <person name="Mondo S."/>
            <person name="Pangilinan J."/>
            <person name="Riley R."/>
            <person name="LaButti K."/>
            <person name="Andreopoulos B."/>
            <person name="Lipzen A."/>
            <person name="Chen C."/>
            <person name="Yan M."/>
            <person name="Daum C."/>
            <person name="Ng V."/>
            <person name="Clum A."/>
            <person name="Steindorff A."/>
            <person name="Ohm R.A."/>
            <person name="Martin F."/>
            <person name="Silar P."/>
            <person name="Natvig D.O."/>
            <person name="Lalanne C."/>
            <person name="Gautier V."/>
            <person name="Ament-Velasquez S.L."/>
            <person name="Kruys A."/>
            <person name="Hutchinson M.I."/>
            <person name="Powell A.J."/>
            <person name="Barry K."/>
            <person name="Miller A.N."/>
            <person name="Grigoriev I.V."/>
            <person name="Debuchy R."/>
            <person name="Gladieux P."/>
            <person name="Hiltunen Thoren M."/>
            <person name="Johannesson H."/>
        </authorList>
    </citation>
    <scope>NUCLEOTIDE SEQUENCE</scope>
    <source>
        <strain evidence="5">CBS 532.94</strain>
    </source>
</reference>
<proteinExistence type="predicted"/>
<feature type="domain" description="Yeast cell wall synthesis Kre9/Knh1-like N-terminal" evidence="4">
    <location>
        <begin position="29"/>
        <end position="120"/>
    </location>
</feature>
<evidence type="ECO:0000256" key="3">
    <source>
        <dbReference type="SAM" id="SignalP"/>
    </source>
</evidence>
<keyword evidence="1 3" id="KW-0732">Signal</keyword>
<evidence type="ECO:0000256" key="1">
    <source>
        <dbReference type="ARBA" id="ARBA00022729"/>
    </source>
</evidence>
<organism evidence="5 6">
    <name type="scientific">Achaetomium macrosporum</name>
    <dbReference type="NCBI Taxonomy" id="79813"/>
    <lineage>
        <taxon>Eukaryota</taxon>
        <taxon>Fungi</taxon>
        <taxon>Dikarya</taxon>
        <taxon>Ascomycota</taxon>
        <taxon>Pezizomycotina</taxon>
        <taxon>Sordariomycetes</taxon>
        <taxon>Sordariomycetidae</taxon>
        <taxon>Sordariales</taxon>
        <taxon>Chaetomiaceae</taxon>
        <taxon>Achaetomium</taxon>
    </lineage>
</organism>
<accession>A0AAN7H6Z5</accession>
<reference evidence="5" key="2">
    <citation type="submission" date="2023-05" db="EMBL/GenBank/DDBJ databases">
        <authorList>
            <consortium name="Lawrence Berkeley National Laboratory"/>
            <person name="Steindorff A."/>
            <person name="Hensen N."/>
            <person name="Bonometti L."/>
            <person name="Westerberg I."/>
            <person name="Brannstrom I.O."/>
            <person name="Guillou S."/>
            <person name="Cros-Aarteil S."/>
            <person name="Calhoun S."/>
            <person name="Haridas S."/>
            <person name="Kuo A."/>
            <person name="Mondo S."/>
            <person name="Pangilinan J."/>
            <person name="Riley R."/>
            <person name="Labutti K."/>
            <person name="Andreopoulos B."/>
            <person name="Lipzen A."/>
            <person name="Chen C."/>
            <person name="Yanf M."/>
            <person name="Daum C."/>
            <person name="Ng V."/>
            <person name="Clum A."/>
            <person name="Ohm R."/>
            <person name="Martin F."/>
            <person name="Silar P."/>
            <person name="Natvig D."/>
            <person name="Lalanne C."/>
            <person name="Gautier V."/>
            <person name="Ament-Velasquez S.L."/>
            <person name="Kruys A."/>
            <person name="Hutchinson M.I."/>
            <person name="Powell A.J."/>
            <person name="Barry K."/>
            <person name="Miller A.N."/>
            <person name="Grigoriev I.V."/>
            <person name="Debuchy R."/>
            <person name="Gladieux P."/>
            <person name="Thoren M.H."/>
            <person name="Johannesson H."/>
        </authorList>
    </citation>
    <scope>NUCLEOTIDE SEQUENCE</scope>
    <source>
        <strain evidence="5">CBS 532.94</strain>
    </source>
</reference>